<evidence type="ECO:0000313" key="2">
    <source>
        <dbReference type="EMBL" id="SNZ18179.1"/>
    </source>
</evidence>
<dbReference type="RefSeq" id="WP_097010158.1">
    <property type="nucleotide sequence ID" value="NZ_OBEJ01000009.1"/>
</dbReference>
<keyword evidence="1" id="KW-0472">Membrane</keyword>
<keyword evidence="1" id="KW-0812">Transmembrane</keyword>
<gene>
    <name evidence="2" type="ORF">SAMN06269185_3281</name>
</gene>
<accession>A0A285P8V0</accession>
<reference evidence="2 3" key="1">
    <citation type="submission" date="2017-09" db="EMBL/GenBank/DDBJ databases">
        <authorList>
            <person name="Ehlers B."/>
            <person name="Leendertz F.H."/>
        </authorList>
    </citation>
    <scope>NUCLEOTIDE SEQUENCE [LARGE SCALE GENOMIC DNA]</scope>
    <source>
        <strain evidence="2 3">DSM 27208</strain>
    </source>
</reference>
<evidence type="ECO:0000256" key="1">
    <source>
        <dbReference type="SAM" id="Phobius"/>
    </source>
</evidence>
<sequence length="765" mass="80419">MPGNPLHAEVTADSADYVSAVEAAVQSSERLSDEATETAAAMHLLQGRVEKAGNEALAAGAKAGASSSGFSSLAASAASTQVSFNSLSAATLTTLIPALLALSTVMAPLLAAMGGFITVAGSIAGLGLAGFIGAVATNGEQLQSTFDQLTATIRSEFAPVFDEFARVLDTLMLSLIDTIPELVPAQDVVRELANQFLALGESIIGSLPAFAEMATTLATRFLPPFVEWTEGVLPRVPGMLQNLIPVMLEVGATLGPLAQSFVEIAPTMTEFGTRVLNIVTPALTMAVQAFDRAMDAVNSLDNNVASFVSTMTLVSPVLAKAALALASISNPAAAAAVAIGTLGAAWATNVYGIRDATSEALEETQGVVTSRFEAIAEAVQDVGSRLWSGILKPVLSLIERQWSVHGRTLIREAQQTFGTIQRTISRILRGIYRTTVRPVLRLMTQAWNVFGDDIMKIADAAFGTILTIAETGMDLIMTAVTVGMQVLQGDWEGAWNSIVGFAQRTWRRLVTWLQTDAISLLTGAFGLLITGAQTALNYLIGTGERTLYGDIKNVLGAIDTYLIGTGVSLIKGAFGTIVSSAKTALGYLIGTGEGTLHGDVTGVVGDIVTYLTDEFGPNAKDAIVGALRGAGEAAAEALKQAFNHAVPSSIGIDEVEIQGQTVVPEKRIDLPQLDTGGLIEEEGLYVGHPGERVLNPAETRQLEQFDQTAMAGGEVDVEDDVRRALEQADRTDVVAQKLDALIRTIEEGMDVDVTIEDSSGRHDPF</sequence>
<name>A0A285P8V0_NATPI</name>
<dbReference type="Proteomes" id="UP000219453">
    <property type="component" value="Unassembled WGS sequence"/>
</dbReference>
<proteinExistence type="predicted"/>
<keyword evidence="3" id="KW-1185">Reference proteome</keyword>
<dbReference type="AlphaFoldDB" id="A0A285P8V0"/>
<keyword evidence="1" id="KW-1133">Transmembrane helix</keyword>
<feature type="transmembrane region" description="Helical" evidence="1">
    <location>
        <begin position="109"/>
        <end position="136"/>
    </location>
</feature>
<feature type="transmembrane region" description="Helical" evidence="1">
    <location>
        <begin position="82"/>
        <end position="102"/>
    </location>
</feature>
<organism evidence="2 3">
    <name type="scientific">Natronoarchaeum philippinense</name>
    <dbReference type="NCBI Taxonomy" id="558529"/>
    <lineage>
        <taxon>Archaea</taxon>
        <taxon>Methanobacteriati</taxon>
        <taxon>Methanobacteriota</taxon>
        <taxon>Stenosarchaea group</taxon>
        <taxon>Halobacteria</taxon>
        <taxon>Halobacteriales</taxon>
        <taxon>Natronoarchaeaceae</taxon>
    </lineage>
</organism>
<evidence type="ECO:0000313" key="3">
    <source>
        <dbReference type="Proteomes" id="UP000219453"/>
    </source>
</evidence>
<protein>
    <submittedName>
        <fullName evidence="2">Phage-related protein</fullName>
    </submittedName>
</protein>
<dbReference type="EMBL" id="OBEJ01000009">
    <property type="protein sequence ID" value="SNZ18179.1"/>
    <property type="molecule type" value="Genomic_DNA"/>
</dbReference>